<dbReference type="CDD" id="cd22033">
    <property type="entry name" value="HMG-box_SoxH_SOX30"/>
    <property type="match status" value="1"/>
</dbReference>
<evidence type="ECO:0000259" key="14">
    <source>
        <dbReference type="PROSITE" id="PS50118"/>
    </source>
</evidence>
<comment type="caution">
    <text evidence="15">The sequence shown here is derived from an EMBL/GenBank/DDBJ whole genome shotgun (WGS) entry which is preliminary data.</text>
</comment>
<dbReference type="InterPro" id="IPR036910">
    <property type="entry name" value="HMG_box_dom_sf"/>
</dbReference>
<evidence type="ECO:0000256" key="3">
    <source>
        <dbReference type="ARBA" id="ARBA00022491"/>
    </source>
</evidence>
<organism evidence="15 16">
    <name type="scientific">Bucco capensis</name>
    <name type="common">collared puffbird</name>
    <dbReference type="NCBI Taxonomy" id="135168"/>
    <lineage>
        <taxon>Eukaryota</taxon>
        <taxon>Metazoa</taxon>
        <taxon>Chordata</taxon>
        <taxon>Craniata</taxon>
        <taxon>Vertebrata</taxon>
        <taxon>Euteleostomi</taxon>
        <taxon>Archelosauria</taxon>
        <taxon>Archosauria</taxon>
        <taxon>Dinosauria</taxon>
        <taxon>Saurischia</taxon>
        <taxon>Theropoda</taxon>
        <taxon>Coelurosauria</taxon>
        <taxon>Aves</taxon>
        <taxon>Neognathae</taxon>
        <taxon>Neoaves</taxon>
        <taxon>Telluraves</taxon>
        <taxon>Coraciimorphae</taxon>
        <taxon>Piciformes</taxon>
        <taxon>Bucconidae</taxon>
        <taxon>Bucco</taxon>
    </lineage>
</organism>
<dbReference type="Gene3D" id="1.10.30.10">
    <property type="entry name" value="High mobility group box domain"/>
    <property type="match status" value="1"/>
</dbReference>
<gene>
    <name evidence="15" type="primary">Sox30</name>
    <name evidence="15" type="ORF">BUCCAP_R00200</name>
</gene>
<feature type="non-terminal residue" evidence="15">
    <location>
        <position position="510"/>
    </location>
</feature>
<evidence type="ECO:0000256" key="8">
    <source>
        <dbReference type="ARBA" id="ARBA00023242"/>
    </source>
</evidence>
<name>A0A7K9HNM8_9PICI</name>
<dbReference type="GO" id="GO:0001228">
    <property type="term" value="F:DNA-binding transcription activator activity, RNA polymerase II-specific"/>
    <property type="evidence" value="ECO:0007669"/>
    <property type="project" value="UniProtKB-ARBA"/>
</dbReference>
<feature type="compositionally biased region" description="Basic and acidic residues" evidence="13">
    <location>
        <begin position="1"/>
        <end position="12"/>
    </location>
</feature>
<dbReference type="EMBL" id="VWZO01008443">
    <property type="protein sequence ID" value="NXH14364.1"/>
    <property type="molecule type" value="Genomic_DNA"/>
</dbReference>
<dbReference type="GO" id="GO:1990837">
    <property type="term" value="F:sequence-specific double-stranded DNA binding"/>
    <property type="evidence" value="ECO:0007669"/>
    <property type="project" value="TreeGrafter"/>
</dbReference>
<dbReference type="Pfam" id="PF00505">
    <property type="entry name" value="HMG_box"/>
    <property type="match status" value="1"/>
</dbReference>
<keyword evidence="2" id="KW-0963">Cytoplasm</keyword>
<dbReference type="SMART" id="SM00398">
    <property type="entry name" value="HMG"/>
    <property type="match status" value="1"/>
</dbReference>
<evidence type="ECO:0000313" key="15">
    <source>
        <dbReference type="EMBL" id="NXH14364.1"/>
    </source>
</evidence>
<proteinExistence type="predicted"/>
<accession>A0A7K9HNM8</accession>
<dbReference type="InterPro" id="IPR009071">
    <property type="entry name" value="HMG_box_dom"/>
</dbReference>
<evidence type="ECO:0000313" key="16">
    <source>
        <dbReference type="Proteomes" id="UP000534107"/>
    </source>
</evidence>
<keyword evidence="16" id="KW-1185">Reference proteome</keyword>
<keyword evidence="3" id="KW-0678">Repressor</keyword>
<feature type="domain" description="HMG box" evidence="14">
    <location>
        <begin position="103"/>
        <end position="171"/>
    </location>
</feature>
<dbReference type="OrthoDB" id="6247875at2759"/>
<comment type="function">
    <text evidence="9">Acts both as a transcriptional activator and a repressor. Binds to the DNA sequence 5'-ACAAT-3' and shows a preference for guanine residues surrounding this core motif. Binds to its own promoter and activates its own transcription. Required to activate the expression of postmeiotic genes involved in spermiogenesis. Binds to the promoter region of CTNNB1 and represses its transcription which leads to inhibition of Wnt signaling. Also inhibits Wnt signaling by binding to the CTNNB1 protein, preventing interaction of CTNNB1 with TCF7L2/TCF4.</text>
</comment>
<keyword evidence="5 12" id="KW-0238">DNA-binding</keyword>
<evidence type="ECO:0000256" key="13">
    <source>
        <dbReference type="SAM" id="MobiDB-lite"/>
    </source>
</evidence>
<evidence type="ECO:0000256" key="10">
    <source>
        <dbReference type="ARBA" id="ARBA00063959"/>
    </source>
</evidence>
<evidence type="ECO:0000256" key="9">
    <source>
        <dbReference type="ARBA" id="ARBA00054217"/>
    </source>
</evidence>
<dbReference type="GO" id="GO:0005634">
    <property type="term" value="C:nucleus"/>
    <property type="evidence" value="ECO:0007669"/>
    <property type="project" value="UniProtKB-UniRule"/>
</dbReference>
<sequence length="510" mass="55653">PSGASTDDHKAQLQEGLGSLPEDQKIPVVFQLLPPGTPGKVPGPLPPDPIPVTQVPVKQVPLKIQPSPPRSVKVETANVPFTVLPSNSGMPDTPLSKDKSGHVKRPMNAFMVWARIHRSNLAKANPQANNAEISVQLGLEWSKLTEEQKKPYYDEAHKIRLKHSAEFPDWVYQPRQGKKKSFPLPISAIFSSTSQGIITTNAATVCPIPTPPYSVVISSVKNSIAHPVCGAPSAVRPPPSSIQHAAPITLFQTTTSTSTTSTAVQTSSPPLCPLLHAPQHFAELANTKALGVSSAVSCSVKRPTPDFTEGFSRNSSNITTTNGRFSVFNSKPPREYPGLPTFPRGLHLPQATPFFPSPLCDSTSIGPPASVFGAPRRFSFYHPCFVPGPCYFPSSTCPFIRPPWYYGNFSSTVPECLGCYEDRYQTQNMMFSPLGRDYPFMEYPTENVRENPAPESCHSSYSERLFQSSLPQLDAEALEEVLPISSSPSSVHPVNVTDSDEEEVKLWQQL</sequence>
<dbReference type="PANTHER" id="PTHR47279:SF1">
    <property type="entry name" value="TRANSCRIPTION FACTOR SOX-30"/>
    <property type="match status" value="1"/>
</dbReference>
<keyword evidence="6" id="KW-0010">Activator</keyword>
<feature type="DNA-binding region" description="HMG box" evidence="12">
    <location>
        <begin position="103"/>
        <end position="171"/>
    </location>
</feature>
<dbReference type="FunFam" id="1.10.30.10:FF:000027">
    <property type="entry name" value="Transcription factor SOX-30"/>
    <property type="match status" value="1"/>
</dbReference>
<keyword evidence="7" id="KW-0804">Transcription</keyword>
<evidence type="ECO:0000256" key="7">
    <source>
        <dbReference type="ARBA" id="ARBA00023163"/>
    </source>
</evidence>
<dbReference type="GO" id="GO:0005737">
    <property type="term" value="C:cytoplasm"/>
    <property type="evidence" value="ECO:0007669"/>
    <property type="project" value="UniProtKB-SubCell"/>
</dbReference>
<comment type="subcellular location">
    <subcellularLocation>
        <location evidence="1">Cytoplasm</location>
    </subcellularLocation>
</comment>
<dbReference type="Proteomes" id="UP000534107">
    <property type="component" value="Unassembled WGS sequence"/>
</dbReference>
<evidence type="ECO:0000256" key="11">
    <source>
        <dbReference type="ARBA" id="ARBA00070331"/>
    </source>
</evidence>
<evidence type="ECO:0000256" key="6">
    <source>
        <dbReference type="ARBA" id="ARBA00023159"/>
    </source>
</evidence>
<evidence type="ECO:0000256" key="1">
    <source>
        <dbReference type="ARBA" id="ARBA00004496"/>
    </source>
</evidence>
<comment type="subunit">
    <text evidence="10">Interacts with CTNNB1, competitively inhibiting CTNNB1-TCF7L2/TCF4 interaction.</text>
</comment>
<dbReference type="PROSITE" id="PS50118">
    <property type="entry name" value="HMG_BOX_2"/>
    <property type="match status" value="1"/>
</dbReference>
<evidence type="ECO:0000256" key="2">
    <source>
        <dbReference type="ARBA" id="ARBA00022490"/>
    </source>
</evidence>
<evidence type="ECO:0000256" key="5">
    <source>
        <dbReference type="ARBA" id="ARBA00023125"/>
    </source>
</evidence>
<keyword evidence="4" id="KW-0805">Transcription regulation</keyword>
<keyword evidence="8 12" id="KW-0539">Nucleus</keyword>
<feature type="region of interest" description="Disordered" evidence="13">
    <location>
        <begin position="1"/>
        <end position="24"/>
    </location>
</feature>
<dbReference type="AlphaFoldDB" id="A0A7K9HNM8"/>
<dbReference type="SUPFAM" id="SSF47095">
    <property type="entry name" value="HMG-box"/>
    <property type="match status" value="1"/>
</dbReference>
<evidence type="ECO:0000256" key="4">
    <source>
        <dbReference type="ARBA" id="ARBA00023015"/>
    </source>
</evidence>
<dbReference type="InterPro" id="IPR052856">
    <property type="entry name" value="SOX30_TF"/>
</dbReference>
<evidence type="ECO:0000256" key="12">
    <source>
        <dbReference type="PROSITE-ProRule" id="PRU00267"/>
    </source>
</evidence>
<protein>
    <recommendedName>
        <fullName evidence="11">Transcription factor SOX-30</fullName>
    </recommendedName>
</protein>
<feature type="non-terminal residue" evidence="15">
    <location>
        <position position="1"/>
    </location>
</feature>
<dbReference type="PANTHER" id="PTHR47279">
    <property type="entry name" value="TRANSCRIPTION FACTOR SOX-30"/>
    <property type="match status" value="1"/>
</dbReference>
<reference evidence="15 16" key="1">
    <citation type="submission" date="2019-09" db="EMBL/GenBank/DDBJ databases">
        <title>Bird 10,000 Genomes (B10K) Project - Family phase.</title>
        <authorList>
            <person name="Zhang G."/>
        </authorList>
    </citation>
    <scope>NUCLEOTIDE SEQUENCE [LARGE SCALE GENOMIC DNA]</scope>
    <source>
        <strain evidence="15">B10K-DU-001-16</strain>
        <tissue evidence="15">Muscle</tissue>
    </source>
</reference>